<evidence type="ECO:0000256" key="5">
    <source>
        <dbReference type="ARBA" id="ARBA00023284"/>
    </source>
</evidence>
<keyword evidence="1 8" id="KW-0575">Peroxidase</keyword>
<organism evidence="8 9">
    <name type="scientific">Thalassomonas haliotis</name>
    <dbReference type="NCBI Taxonomy" id="485448"/>
    <lineage>
        <taxon>Bacteria</taxon>
        <taxon>Pseudomonadati</taxon>
        <taxon>Pseudomonadota</taxon>
        <taxon>Gammaproteobacteria</taxon>
        <taxon>Alteromonadales</taxon>
        <taxon>Colwelliaceae</taxon>
        <taxon>Thalassomonas</taxon>
    </lineage>
</organism>
<dbReference type="Proteomes" id="UP001215231">
    <property type="component" value="Chromosome"/>
</dbReference>
<name>A0ABY7VC64_9GAMM</name>
<sequence>MKLLTLLTLVTLNCACILTANAADLQQDQLPQTNNLVKAGNKFVTLLGTQVAVGEAAPDFKVVNEHFSPVKLSDFVNKTVLISVVPSLDTGVCSLQTKRFNEEVASLPANVTILTVSNDLPFAQKRFCKSENIDKVKVLSDAVWRDFGNKYGLLIKDMGLLTRAIFIIDQQGIIAYKELVANISEHPDYDTALTTLKALHPQELTEILATEALPEEAADGQAAKNEIKKQ</sequence>
<accession>A0ABY7VC64</accession>
<dbReference type="InterPro" id="IPR002065">
    <property type="entry name" value="TPX"/>
</dbReference>
<dbReference type="Gene3D" id="3.40.30.10">
    <property type="entry name" value="Glutaredoxin"/>
    <property type="match status" value="1"/>
</dbReference>
<dbReference type="InterPro" id="IPR050455">
    <property type="entry name" value="Tpx_Peroxidase_subfamily"/>
</dbReference>
<feature type="domain" description="Thioredoxin" evidence="7">
    <location>
        <begin position="51"/>
        <end position="201"/>
    </location>
</feature>
<evidence type="ECO:0000259" key="7">
    <source>
        <dbReference type="PROSITE" id="PS51352"/>
    </source>
</evidence>
<dbReference type="InterPro" id="IPR036249">
    <property type="entry name" value="Thioredoxin-like_sf"/>
</dbReference>
<feature type="chain" id="PRO_5047313054" evidence="6">
    <location>
        <begin position="23"/>
        <end position="230"/>
    </location>
</feature>
<protein>
    <submittedName>
        <fullName evidence="8">Thiol peroxidase</fullName>
        <ecNumber evidence="8">1.11.1.-</ecNumber>
    </submittedName>
</protein>
<keyword evidence="2" id="KW-0049">Antioxidant</keyword>
<keyword evidence="8" id="KW-0418">Kinase</keyword>
<dbReference type="InterPro" id="IPR018219">
    <property type="entry name" value="Tpx_CS"/>
</dbReference>
<evidence type="ECO:0000313" key="8">
    <source>
        <dbReference type="EMBL" id="WDE10508.1"/>
    </source>
</evidence>
<evidence type="ECO:0000256" key="2">
    <source>
        <dbReference type="ARBA" id="ARBA00022862"/>
    </source>
</evidence>
<dbReference type="PROSITE" id="PS51352">
    <property type="entry name" value="THIOREDOXIN_2"/>
    <property type="match status" value="1"/>
</dbReference>
<dbReference type="EMBL" id="CP059693">
    <property type="protein sequence ID" value="WDE10508.1"/>
    <property type="molecule type" value="Genomic_DNA"/>
</dbReference>
<feature type="signal peptide" evidence="6">
    <location>
        <begin position="1"/>
        <end position="22"/>
    </location>
</feature>
<proteinExistence type="predicted"/>
<keyword evidence="3 8" id="KW-0560">Oxidoreductase</keyword>
<reference evidence="8 9" key="1">
    <citation type="journal article" date="2022" name="Mar. Drugs">
        <title>Bioassay-Guided Fractionation Leads to the Detection of Cholic Acid Generated by the Rare Thalassomonas sp.</title>
        <authorList>
            <person name="Pheiffer F."/>
            <person name="Schneider Y.K."/>
            <person name="Hansen E.H."/>
            <person name="Andersen J.H."/>
            <person name="Isaksson J."/>
            <person name="Busche T."/>
            <person name="R C."/>
            <person name="Kalinowski J."/>
            <person name="Zyl L.V."/>
            <person name="Trindade M."/>
        </authorList>
    </citation>
    <scope>NUCLEOTIDE SEQUENCE [LARGE SCALE GENOMIC DNA]</scope>
    <source>
        <strain evidence="8 9">A5K-61T</strain>
    </source>
</reference>
<dbReference type="EC" id="1.11.1.-" evidence="8"/>
<keyword evidence="8" id="KW-0808">Transferase</keyword>
<dbReference type="GO" id="GO:0016301">
    <property type="term" value="F:kinase activity"/>
    <property type="evidence" value="ECO:0007669"/>
    <property type="project" value="UniProtKB-KW"/>
</dbReference>
<dbReference type="InterPro" id="IPR013740">
    <property type="entry name" value="Redoxin"/>
</dbReference>
<dbReference type="PANTHER" id="PTHR43110">
    <property type="entry name" value="THIOL PEROXIDASE"/>
    <property type="match status" value="1"/>
</dbReference>
<dbReference type="NCBIfam" id="NF001808">
    <property type="entry name" value="PRK00522.1"/>
    <property type="match status" value="1"/>
</dbReference>
<keyword evidence="4" id="KW-1015">Disulfide bond</keyword>
<dbReference type="Pfam" id="PF08534">
    <property type="entry name" value="Redoxin"/>
    <property type="match status" value="1"/>
</dbReference>
<dbReference type="PROSITE" id="PS01265">
    <property type="entry name" value="TPX"/>
    <property type="match status" value="1"/>
</dbReference>
<evidence type="ECO:0000256" key="4">
    <source>
        <dbReference type="ARBA" id="ARBA00023157"/>
    </source>
</evidence>
<evidence type="ECO:0000313" key="9">
    <source>
        <dbReference type="Proteomes" id="UP001215231"/>
    </source>
</evidence>
<evidence type="ECO:0000256" key="3">
    <source>
        <dbReference type="ARBA" id="ARBA00023002"/>
    </source>
</evidence>
<dbReference type="InterPro" id="IPR013766">
    <property type="entry name" value="Thioredoxin_domain"/>
</dbReference>
<gene>
    <name evidence="8" type="primary">tpx</name>
    <name evidence="8" type="ORF">H3N35_19905</name>
</gene>
<dbReference type="SUPFAM" id="SSF52833">
    <property type="entry name" value="Thioredoxin-like"/>
    <property type="match status" value="1"/>
</dbReference>
<evidence type="ECO:0000256" key="1">
    <source>
        <dbReference type="ARBA" id="ARBA00022559"/>
    </source>
</evidence>
<keyword evidence="6" id="KW-0732">Signal</keyword>
<evidence type="ECO:0000256" key="6">
    <source>
        <dbReference type="SAM" id="SignalP"/>
    </source>
</evidence>
<dbReference type="PANTHER" id="PTHR43110:SF1">
    <property type="entry name" value="THIOL PEROXIDASE"/>
    <property type="match status" value="1"/>
</dbReference>
<keyword evidence="9" id="KW-1185">Reference proteome</keyword>
<dbReference type="RefSeq" id="WP_274050545.1">
    <property type="nucleotide sequence ID" value="NZ_CP059693.1"/>
</dbReference>
<keyword evidence="5" id="KW-0676">Redox-active center</keyword>
<dbReference type="GO" id="GO:0004601">
    <property type="term" value="F:peroxidase activity"/>
    <property type="evidence" value="ECO:0007669"/>
    <property type="project" value="UniProtKB-KW"/>
</dbReference>
<dbReference type="CDD" id="cd03014">
    <property type="entry name" value="PRX_Atyp2cys"/>
    <property type="match status" value="1"/>
</dbReference>